<dbReference type="GO" id="GO:0006412">
    <property type="term" value="P:translation"/>
    <property type="evidence" value="ECO:0007669"/>
    <property type="project" value="InterPro"/>
</dbReference>
<keyword evidence="3" id="KW-0687">Ribonucleoprotein</keyword>
<dbReference type="PANTHER" id="PTHR12903">
    <property type="entry name" value="MITOCHONDRIAL RIBOSOMAL PROTEIN L24"/>
    <property type="match status" value="1"/>
</dbReference>
<dbReference type="AlphaFoldDB" id="A0A381PFA2"/>
<protein>
    <recommendedName>
        <fullName evidence="4">KOW domain-containing protein</fullName>
    </recommendedName>
</protein>
<sequence length="102" mass="11263">MRIKKEMTVRVTSGNHKGMEGKVLRVFPDKNRVIIEGVNFMKKATRPSQNNPSGGMVEKEAAIHISNVMVVHGGQTTRVGYKILDDGSKVRVSKKTNEEIAA</sequence>
<reference evidence="5" key="1">
    <citation type="submission" date="2018-05" db="EMBL/GenBank/DDBJ databases">
        <authorList>
            <person name="Lanie J.A."/>
            <person name="Ng W.-L."/>
            <person name="Kazmierczak K.M."/>
            <person name="Andrzejewski T.M."/>
            <person name="Davidsen T.M."/>
            <person name="Wayne K.J."/>
            <person name="Tettelin H."/>
            <person name="Glass J.I."/>
            <person name="Rusch D."/>
            <person name="Podicherti R."/>
            <person name="Tsui H.-C.T."/>
            <person name="Winkler M.E."/>
        </authorList>
    </citation>
    <scope>NUCLEOTIDE SEQUENCE</scope>
</reference>
<dbReference type="GO" id="GO:1990904">
    <property type="term" value="C:ribonucleoprotein complex"/>
    <property type="evidence" value="ECO:0007669"/>
    <property type="project" value="UniProtKB-KW"/>
</dbReference>
<evidence type="ECO:0000256" key="2">
    <source>
        <dbReference type="ARBA" id="ARBA00022980"/>
    </source>
</evidence>
<dbReference type="GO" id="GO:0003735">
    <property type="term" value="F:structural constituent of ribosome"/>
    <property type="evidence" value="ECO:0007669"/>
    <property type="project" value="InterPro"/>
</dbReference>
<accession>A0A381PFA2</accession>
<gene>
    <name evidence="5" type="ORF">METZ01_LOCUS18535</name>
</gene>
<dbReference type="InterPro" id="IPR003256">
    <property type="entry name" value="Ribosomal_uL24"/>
</dbReference>
<evidence type="ECO:0000259" key="4">
    <source>
        <dbReference type="SMART" id="SM00739"/>
    </source>
</evidence>
<dbReference type="NCBIfam" id="TIGR01079">
    <property type="entry name" value="rplX_bact"/>
    <property type="match status" value="1"/>
</dbReference>
<dbReference type="InterPro" id="IPR041988">
    <property type="entry name" value="Ribosomal_uL24_KOW"/>
</dbReference>
<dbReference type="GO" id="GO:0003723">
    <property type="term" value="F:RNA binding"/>
    <property type="evidence" value="ECO:0007669"/>
    <property type="project" value="InterPro"/>
</dbReference>
<evidence type="ECO:0000313" key="5">
    <source>
        <dbReference type="EMBL" id="SUZ65681.1"/>
    </source>
</evidence>
<dbReference type="CDD" id="cd06089">
    <property type="entry name" value="KOW_RPL26"/>
    <property type="match status" value="1"/>
</dbReference>
<dbReference type="Gene3D" id="2.30.30.30">
    <property type="match status" value="1"/>
</dbReference>
<name>A0A381PFA2_9ZZZZ</name>
<evidence type="ECO:0000256" key="1">
    <source>
        <dbReference type="ARBA" id="ARBA00010618"/>
    </source>
</evidence>
<organism evidence="5">
    <name type="scientific">marine metagenome</name>
    <dbReference type="NCBI Taxonomy" id="408172"/>
    <lineage>
        <taxon>unclassified sequences</taxon>
        <taxon>metagenomes</taxon>
        <taxon>ecological metagenomes</taxon>
    </lineage>
</organism>
<dbReference type="InterPro" id="IPR008991">
    <property type="entry name" value="Translation_prot_SH3-like_sf"/>
</dbReference>
<evidence type="ECO:0000256" key="3">
    <source>
        <dbReference type="ARBA" id="ARBA00023274"/>
    </source>
</evidence>
<keyword evidence="2" id="KW-0689">Ribosomal protein</keyword>
<dbReference type="Pfam" id="PF00467">
    <property type="entry name" value="KOW"/>
    <property type="match status" value="1"/>
</dbReference>
<dbReference type="InterPro" id="IPR014722">
    <property type="entry name" value="Rib_uL2_dom2"/>
</dbReference>
<feature type="domain" description="KOW" evidence="4">
    <location>
        <begin position="2"/>
        <end position="29"/>
    </location>
</feature>
<dbReference type="SUPFAM" id="SSF50104">
    <property type="entry name" value="Translation proteins SH3-like domain"/>
    <property type="match status" value="1"/>
</dbReference>
<dbReference type="HAMAP" id="MF_01326_B">
    <property type="entry name" value="Ribosomal_uL24_B"/>
    <property type="match status" value="1"/>
</dbReference>
<dbReference type="InterPro" id="IPR057264">
    <property type="entry name" value="Ribosomal_uL24_C"/>
</dbReference>
<dbReference type="InterPro" id="IPR005824">
    <property type="entry name" value="KOW"/>
</dbReference>
<comment type="similarity">
    <text evidence="1">Belongs to the universal ribosomal protein uL24 family.</text>
</comment>
<proteinExistence type="inferred from homology"/>
<dbReference type="SMART" id="SM00739">
    <property type="entry name" value="KOW"/>
    <property type="match status" value="1"/>
</dbReference>
<dbReference type="GO" id="GO:0005840">
    <property type="term" value="C:ribosome"/>
    <property type="evidence" value="ECO:0007669"/>
    <property type="project" value="UniProtKB-KW"/>
</dbReference>
<dbReference type="EMBL" id="UINC01000965">
    <property type="protein sequence ID" value="SUZ65681.1"/>
    <property type="molecule type" value="Genomic_DNA"/>
</dbReference>
<dbReference type="Pfam" id="PF17136">
    <property type="entry name" value="ribosomal_L24"/>
    <property type="match status" value="1"/>
</dbReference>